<dbReference type="GO" id="GO:0020037">
    <property type="term" value="F:heme binding"/>
    <property type="evidence" value="ECO:0007669"/>
    <property type="project" value="InterPro"/>
</dbReference>
<dbReference type="InterPro" id="IPR012292">
    <property type="entry name" value="Globin/Proto"/>
</dbReference>
<evidence type="ECO:0000256" key="2">
    <source>
        <dbReference type="ARBA" id="ARBA00022617"/>
    </source>
</evidence>
<dbReference type="InterPro" id="IPR001486">
    <property type="entry name" value="Hemoglobin_trunc"/>
</dbReference>
<dbReference type="InterPro" id="IPR009050">
    <property type="entry name" value="Globin-like_sf"/>
</dbReference>
<comment type="caution">
    <text evidence="6">The sequence shown here is derived from an EMBL/GenBank/DDBJ whole genome shotgun (WGS) entry which is preliminary data.</text>
</comment>
<dbReference type="GO" id="GO:0046872">
    <property type="term" value="F:metal ion binding"/>
    <property type="evidence" value="ECO:0007669"/>
    <property type="project" value="UniProtKB-KW"/>
</dbReference>
<dbReference type="EMBL" id="SGXD01000002">
    <property type="protein sequence ID" value="RZS90343.1"/>
    <property type="molecule type" value="Genomic_DNA"/>
</dbReference>
<reference evidence="6 7" key="1">
    <citation type="submission" date="2019-02" db="EMBL/GenBank/DDBJ databases">
        <title>Genomic Encyclopedia of Type Strains, Phase IV (KMG-IV): sequencing the most valuable type-strain genomes for metagenomic binning, comparative biology and taxonomic classification.</title>
        <authorList>
            <person name="Goeker M."/>
        </authorList>
    </citation>
    <scope>NUCLEOTIDE SEQUENCE [LARGE SCALE GENOMIC DNA]</scope>
    <source>
        <strain evidence="6 7">DSM 45622</strain>
    </source>
</reference>
<accession>A0A4Q7NT58</accession>
<evidence type="ECO:0000256" key="4">
    <source>
        <dbReference type="ARBA" id="ARBA00023004"/>
    </source>
</evidence>
<keyword evidence="7" id="KW-1185">Reference proteome</keyword>
<evidence type="ECO:0000313" key="7">
    <source>
        <dbReference type="Proteomes" id="UP000293638"/>
    </source>
</evidence>
<keyword evidence="3 5" id="KW-0479">Metal-binding</keyword>
<feature type="binding site" description="distal binding residue" evidence="5">
    <location>
        <position position="47"/>
    </location>
    <ligand>
        <name>heme</name>
        <dbReference type="ChEBI" id="CHEBI:30413"/>
    </ligand>
    <ligandPart>
        <name>Fe</name>
        <dbReference type="ChEBI" id="CHEBI:18248"/>
    </ligandPart>
</feature>
<protein>
    <submittedName>
        <fullName evidence="6">Hemoglobin</fullName>
    </submittedName>
</protein>
<name>A0A4Q7NT58_9ACTN</name>
<dbReference type="Gene3D" id="1.10.490.10">
    <property type="entry name" value="Globins"/>
    <property type="match status" value="1"/>
</dbReference>
<dbReference type="Proteomes" id="UP000293638">
    <property type="component" value="Unassembled WGS sequence"/>
</dbReference>
<gene>
    <name evidence="6" type="ORF">EV189_2128</name>
</gene>
<keyword evidence="1" id="KW-0813">Transport</keyword>
<keyword evidence="4 5" id="KW-0408">Iron</keyword>
<proteinExistence type="predicted"/>
<evidence type="ECO:0000313" key="6">
    <source>
        <dbReference type="EMBL" id="RZS90343.1"/>
    </source>
</evidence>
<dbReference type="CDD" id="cd14775">
    <property type="entry name" value="TrHb2_O-like"/>
    <property type="match status" value="1"/>
</dbReference>
<sequence>MTDAQTLYAHVGPEAIPRLVATWYPTVLADPLLHPLFGAGDSHHVEHLSAFLTEVFGGPRRYTEELGGFPALLAPHRGKRISEEQRARFVELFLAAADASGFPDDERTRSALRGYLGFGTEVAVQNSSAEGDDGLHPCQEVPVWGW</sequence>
<evidence type="ECO:0000256" key="3">
    <source>
        <dbReference type="ARBA" id="ARBA00022723"/>
    </source>
</evidence>
<dbReference type="SUPFAM" id="SSF46458">
    <property type="entry name" value="Globin-like"/>
    <property type="match status" value="1"/>
</dbReference>
<evidence type="ECO:0000256" key="1">
    <source>
        <dbReference type="ARBA" id="ARBA00022448"/>
    </source>
</evidence>
<keyword evidence="2 5" id="KW-0349">Heme</keyword>
<dbReference type="AlphaFoldDB" id="A0A4Q7NT58"/>
<dbReference type="Pfam" id="PF01152">
    <property type="entry name" value="Bac_globin"/>
    <property type="match status" value="1"/>
</dbReference>
<dbReference type="OrthoDB" id="9798157at2"/>
<evidence type="ECO:0000256" key="5">
    <source>
        <dbReference type="PIRSR" id="PIRSR601486-1"/>
    </source>
</evidence>
<dbReference type="GO" id="GO:0019825">
    <property type="term" value="F:oxygen binding"/>
    <property type="evidence" value="ECO:0007669"/>
    <property type="project" value="InterPro"/>
</dbReference>
<organism evidence="6 7">
    <name type="scientific">Motilibacter rhizosphaerae</name>
    <dbReference type="NCBI Taxonomy" id="598652"/>
    <lineage>
        <taxon>Bacteria</taxon>
        <taxon>Bacillati</taxon>
        <taxon>Actinomycetota</taxon>
        <taxon>Actinomycetes</taxon>
        <taxon>Motilibacterales</taxon>
        <taxon>Motilibacteraceae</taxon>
        <taxon>Motilibacter</taxon>
    </lineage>
</organism>
<dbReference type="RefSeq" id="WP_130492813.1">
    <property type="nucleotide sequence ID" value="NZ_SGXD01000002.1"/>
</dbReference>